<reference evidence="5" key="1">
    <citation type="journal article" date="2019" name="Int. J. Syst. Evol. Microbiol.">
        <title>The Global Catalogue of Microorganisms (GCM) 10K type strain sequencing project: providing services to taxonomists for standard genome sequencing and annotation.</title>
        <authorList>
            <consortium name="The Broad Institute Genomics Platform"/>
            <consortium name="The Broad Institute Genome Sequencing Center for Infectious Disease"/>
            <person name="Wu L."/>
            <person name="Ma J."/>
        </authorList>
    </citation>
    <scope>NUCLEOTIDE SEQUENCE [LARGE SCALE GENOMIC DNA]</scope>
    <source>
        <strain evidence="5">JCM 9458</strain>
    </source>
</reference>
<gene>
    <name evidence="4" type="ORF">GCM10020369_41560</name>
</gene>
<evidence type="ECO:0000313" key="5">
    <source>
        <dbReference type="Proteomes" id="UP001501676"/>
    </source>
</evidence>
<evidence type="ECO:0000256" key="2">
    <source>
        <dbReference type="SAM" id="Phobius"/>
    </source>
</evidence>
<feature type="transmembrane region" description="Helical" evidence="2">
    <location>
        <begin position="155"/>
        <end position="175"/>
    </location>
</feature>
<dbReference type="PANTHER" id="PTHR36834">
    <property type="entry name" value="MEMBRANE PROTEIN-RELATED"/>
    <property type="match status" value="1"/>
</dbReference>
<keyword evidence="2" id="KW-1133">Transmembrane helix</keyword>
<dbReference type="InterPro" id="IPR053150">
    <property type="entry name" value="Teicoplanin_resist-assoc"/>
</dbReference>
<dbReference type="EMBL" id="BAAAYN010000026">
    <property type="protein sequence ID" value="GAA3389847.1"/>
    <property type="molecule type" value="Genomic_DNA"/>
</dbReference>
<dbReference type="PANTHER" id="PTHR36834:SF1">
    <property type="entry name" value="INTEGRAL MEMBRANE PROTEIN"/>
    <property type="match status" value="1"/>
</dbReference>
<dbReference type="Pfam" id="PF04892">
    <property type="entry name" value="VanZ"/>
    <property type="match status" value="1"/>
</dbReference>
<evidence type="ECO:0000313" key="4">
    <source>
        <dbReference type="EMBL" id="GAA3389847.1"/>
    </source>
</evidence>
<comment type="caution">
    <text evidence="4">The sequence shown here is derived from an EMBL/GenBank/DDBJ whole genome shotgun (WGS) entry which is preliminary data.</text>
</comment>
<feature type="transmembrane region" description="Helical" evidence="2">
    <location>
        <begin position="123"/>
        <end position="143"/>
    </location>
</feature>
<keyword evidence="5" id="KW-1185">Reference proteome</keyword>
<organism evidence="4 5">
    <name type="scientific">Cryptosporangium minutisporangium</name>
    <dbReference type="NCBI Taxonomy" id="113569"/>
    <lineage>
        <taxon>Bacteria</taxon>
        <taxon>Bacillati</taxon>
        <taxon>Actinomycetota</taxon>
        <taxon>Actinomycetes</taxon>
        <taxon>Cryptosporangiales</taxon>
        <taxon>Cryptosporangiaceae</taxon>
        <taxon>Cryptosporangium</taxon>
    </lineage>
</organism>
<dbReference type="Proteomes" id="UP001501676">
    <property type="component" value="Unassembled WGS sequence"/>
</dbReference>
<keyword evidence="2" id="KW-0812">Transmembrane</keyword>
<sequence length="184" mass="19481">MRTRVLAAPSTKSGSRWKTRTKPTPAEPTPPKTATPQRRPFLRIGPLLLLVVYLAIAAAITLGPGDPEAAAGAAASDNFTPFAEINRSLEDGSLRSLAQVLGNALLFVPFGLLVPLTFPRLRVLTAVLAAAAASACVELVQLTHIAGRMFDIDDVILNVGGAILGGLLVATWRGLTALVRWVRR</sequence>
<feature type="transmembrane region" description="Helical" evidence="2">
    <location>
        <begin position="97"/>
        <end position="116"/>
    </location>
</feature>
<evidence type="ECO:0000256" key="1">
    <source>
        <dbReference type="SAM" id="MobiDB-lite"/>
    </source>
</evidence>
<feature type="domain" description="VanZ-like" evidence="3">
    <location>
        <begin position="51"/>
        <end position="171"/>
    </location>
</feature>
<keyword evidence="2" id="KW-0472">Membrane</keyword>
<accession>A0ABP6T084</accession>
<feature type="region of interest" description="Disordered" evidence="1">
    <location>
        <begin position="1"/>
        <end position="37"/>
    </location>
</feature>
<protein>
    <recommendedName>
        <fullName evidence="3">VanZ-like domain-containing protein</fullName>
    </recommendedName>
</protein>
<proteinExistence type="predicted"/>
<name>A0ABP6T084_9ACTN</name>
<evidence type="ECO:0000259" key="3">
    <source>
        <dbReference type="Pfam" id="PF04892"/>
    </source>
</evidence>
<dbReference type="InterPro" id="IPR006976">
    <property type="entry name" value="VanZ-like"/>
</dbReference>
<feature type="transmembrane region" description="Helical" evidence="2">
    <location>
        <begin position="41"/>
        <end position="62"/>
    </location>
</feature>